<dbReference type="SUPFAM" id="SSF54373">
    <property type="entry name" value="FAD-linked reductases, C-terminal domain"/>
    <property type="match status" value="1"/>
</dbReference>
<dbReference type="InterPro" id="IPR006076">
    <property type="entry name" value="FAD-dep_OxRdtase"/>
</dbReference>
<dbReference type="SUPFAM" id="SSF51905">
    <property type="entry name" value="FAD/NAD(P)-binding domain"/>
    <property type="match status" value="1"/>
</dbReference>
<dbReference type="InterPro" id="IPR036188">
    <property type="entry name" value="FAD/NAD-bd_sf"/>
</dbReference>
<reference evidence="3 4" key="1">
    <citation type="submission" date="2016-10" db="EMBL/GenBank/DDBJ databases">
        <authorList>
            <person name="Varghese N."/>
            <person name="Submissions S."/>
        </authorList>
    </citation>
    <scope>NUCLEOTIDE SEQUENCE [LARGE SCALE GENOMIC DNA]</scope>
    <source>
        <strain evidence="3 4">DSM 26672</strain>
    </source>
</reference>
<dbReference type="PANTHER" id="PTHR13847">
    <property type="entry name" value="SARCOSINE DEHYDROGENASE-RELATED"/>
    <property type="match status" value="1"/>
</dbReference>
<dbReference type="Proteomes" id="UP000199468">
    <property type="component" value="Unassembled WGS sequence"/>
</dbReference>
<keyword evidence="4" id="KW-1185">Reference proteome</keyword>
<dbReference type="EMBL" id="FNBZ01000007">
    <property type="protein sequence ID" value="SDH27378.1"/>
    <property type="molecule type" value="Genomic_DNA"/>
</dbReference>
<dbReference type="PANTHER" id="PTHR13847:SF287">
    <property type="entry name" value="FAD-DEPENDENT OXIDOREDUCTASE DOMAIN-CONTAINING PROTEIN 1"/>
    <property type="match status" value="1"/>
</dbReference>
<dbReference type="Gene3D" id="3.50.50.60">
    <property type="entry name" value="FAD/NAD(P)-binding domain"/>
    <property type="match status" value="1"/>
</dbReference>
<evidence type="ECO:0000256" key="1">
    <source>
        <dbReference type="ARBA" id="ARBA00023002"/>
    </source>
</evidence>
<name>A0ABY0P8E2_9HYPH</name>
<sequence length="375" mass="40217">MSTIPRESDVAVIGGGVVGGAIALGLARNGARVAILDEGDTAFRASRGNFALVWVQSKGFGMPDYALWSRRSADAWHELAATLAGETGIDVAHSQPGGFMLCLSEKELDKRIDAMRRLHNSRPLTDFPYEVLDHAETKRRLPAIGKDVVGSLYSPLDGHVNSLKLFRALREATVRRGVDYRPNSPVENIVPKDGGFAITGPWGEMRAGKVVLCAGLGNARLAPMVGLDAPVKPSKGQIIVTEKTEPFLHNPMVTVRQTDEGGVMIGDSQEDRGFDTVVGQPILSTMAERAVKMFPRLAGLNVVRTWSALRVMSPDGFPIYDQSETHPGAFVVTCHSGVTLAANHALTLAPAILAGTLPESVASFTARRFHVPAHS</sequence>
<evidence type="ECO:0000259" key="2">
    <source>
        <dbReference type="Pfam" id="PF01266"/>
    </source>
</evidence>
<feature type="domain" description="FAD dependent oxidoreductase" evidence="2">
    <location>
        <begin position="9"/>
        <end position="349"/>
    </location>
</feature>
<gene>
    <name evidence="3" type="ORF">SAMN05421844_107341</name>
</gene>
<comment type="caution">
    <text evidence="3">The sequence shown here is derived from an EMBL/GenBank/DDBJ whole genome shotgun (WGS) entry which is preliminary data.</text>
</comment>
<protein>
    <submittedName>
        <fullName evidence="3">Glycine/D-amino acid oxidase</fullName>
    </submittedName>
</protein>
<keyword evidence="1" id="KW-0560">Oxidoreductase</keyword>
<dbReference type="Gene3D" id="3.30.9.10">
    <property type="entry name" value="D-Amino Acid Oxidase, subunit A, domain 2"/>
    <property type="match status" value="1"/>
</dbReference>
<evidence type="ECO:0000313" key="3">
    <source>
        <dbReference type="EMBL" id="SDH27378.1"/>
    </source>
</evidence>
<accession>A0ABY0P8E2</accession>
<proteinExistence type="predicted"/>
<dbReference type="Pfam" id="PF01266">
    <property type="entry name" value="DAO"/>
    <property type="match status" value="1"/>
</dbReference>
<evidence type="ECO:0000313" key="4">
    <source>
        <dbReference type="Proteomes" id="UP000199468"/>
    </source>
</evidence>
<organism evidence="3 4">
    <name type="scientific">Bosea robiniae</name>
    <dbReference type="NCBI Taxonomy" id="1036780"/>
    <lineage>
        <taxon>Bacteria</taxon>
        <taxon>Pseudomonadati</taxon>
        <taxon>Pseudomonadota</taxon>
        <taxon>Alphaproteobacteria</taxon>
        <taxon>Hyphomicrobiales</taxon>
        <taxon>Boseaceae</taxon>
        <taxon>Bosea</taxon>
    </lineage>
</organism>